<dbReference type="AlphaFoldDB" id="A0A7X1AUF5"/>
<organism evidence="2 3">
    <name type="scientific">Puniceicoccus vermicola</name>
    <dbReference type="NCBI Taxonomy" id="388746"/>
    <lineage>
        <taxon>Bacteria</taxon>
        <taxon>Pseudomonadati</taxon>
        <taxon>Verrucomicrobiota</taxon>
        <taxon>Opitutia</taxon>
        <taxon>Puniceicoccales</taxon>
        <taxon>Puniceicoccaceae</taxon>
        <taxon>Puniceicoccus</taxon>
    </lineage>
</organism>
<evidence type="ECO:0000313" key="3">
    <source>
        <dbReference type="Proteomes" id="UP000525652"/>
    </source>
</evidence>
<dbReference type="Pfam" id="PF09694">
    <property type="entry name" value="Gcw_chp"/>
    <property type="match status" value="1"/>
</dbReference>
<keyword evidence="1" id="KW-0732">Signal</keyword>
<comment type="caution">
    <text evidence="2">The sequence shown here is derived from an EMBL/GenBank/DDBJ whole genome shotgun (WGS) entry which is preliminary data.</text>
</comment>
<dbReference type="RefSeq" id="WP_185690976.1">
    <property type="nucleotide sequence ID" value="NZ_JACHVA010000005.1"/>
</dbReference>
<accession>A0A7X1AUF5</accession>
<evidence type="ECO:0000256" key="1">
    <source>
        <dbReference type="SAM" id="SignalP"/>
    </source>
</evidence>
<sequence length="230" mass="24868">MNKLSKILPAAVVFATASFSTAIAQEEEESFPIEGNIGVTSNYLFRGVTQTGDGAAVQGGLDYAHESGVYVGTWTSNVNFAGGTELDVYGGYAGEYEEVGYDVGVVGYLYPEKDGEDANFAELYLGLSYDMFGAGVAYTFYSEIDDGAFAENDLYFYVSGGYDITETVSVSLTLGYYFFDAASDSDYFHGQIDLTKSTDLGDFTFSYSQADESDLATDDPLFFVSWGLGF</sequence>
<protein>
    <recommendedName>
        <fullName evidence="4">Porin</fullName>
    </recommendedName>
</protein>
<dbReference type="Proteomes" id="UP000525652">
    <property type="component" value="Unassembled WGS sequence"/>
</dbReference>
<feature type="signal peptide" evidence="1">
    <location>
        <begin position="1"/>
        <end position="24"/>
    </location>
</feature>
<keyword evidence="3" id="KW-1185">Reference proteome</keyword>
<dbReference type="InterPro" id="IPR010239">
    <property type="entry name" value="CHP02001"/>
</dbReference>
<evidence type="ECO:0008006" key="4">
    <source>
        <dbReference type="Google" id="ProtNLM"/>
    </source>
</evidence>
<reference evidence="2 3" key="1">
    <citation type="submission" date="2020-07" db="EMBL/GenBank/DDBJ databases">
        <authorList>
            <person name="Feng X."/>
        </authorList>
    </citation>
    <scope>NUCLEOTIDE SEQUENCE [LARGE SCALE GENOMIC DNA]</scope>
    <source>
        <strain evidence="2 3">JCM14086</strain>
    </source>
</reference>
<evidence type="ECO:0000313" key="2">
    <source>
        <dbReference type="EMBL" id="MBC2600218.1"/>
    </source>
</evidence>
<name>A0A7X1AUF5_9BACT</name>
<proteinExistence type="predicted"/>
<dbReference type="EMBL" id="JACHVA010000005">
    <property type="protein sequence ID" value="MBC2600218.1"/>
    <property type="molecule type" value="Genomic_DNA"/>
</dbReference>
<dbReference type="NCBIfam" id="TIGR02001">
    <property type="entry name" value="gcw_chp"/>
    <property type="match status" value="1"/>
</dbReference>
<feature type="chain" id="PRO_5030810980" description="Porin" evidence="1">
    <location>
        <begin position="25"/>
        <end position="230"/>
    </location>
</feature>
<gene>
    <name evidence="2" type="ORF">H5P30_00315</name>
</gene>